<evidence type="ECO:0000313" key="2">
    <source>
        <dbReference type="Proteomes" id="UP000070133"/>
    </source>
</evidence>
<keyword evidence="2" id="KW-1185">Reference proteome</keyword>
<organism evidence="1 2">
    <name type="scientific">Pseudocercospora eumusae</name>
    <dbReference type="NCBI Taxonomy" id="321146"/>
    <lineage>
        <taxon>Eukaryota</taxon>
        <taxon>Fungi</taxon>
        <taxon>Dikarya</taxon>
        <taxon>Ascomycota</taxon>
        <taxon>Pezizomycotina</taxon>
        <taxon>Dothideomycetes</taxon>
        <taxon>Dothideomycetidae</taxon>
        <taxon>Mycosphaerellales</taxon>
        <taxon>Mycosphaerellaceae</taxon>
        <taxon>Pseudocercospora</taxon>
    </lineage>
</organism>
<gene>
    <name evidence="1" type="ORF">AC578_5770</name>
</gene>
<dbReference type="OrthoDB" id="10369247at2759"/>
<accession>A0A139H539</accession>
<reference evidence="1 2" key="1">
    <citation type="submission" date="2015-07" db="EMBL/GenBank/DDBJ databases">
        <title>Comparative genomics of the Sigatoka disease complex on banana suggests a link between parallel evolutionary changes in Pseudocercospora fijiensis and Pseudocercospora eumusae and increased virulence on the banana host.</title>
        <authorList>
            <person name="Chang T.-C."/>
            <person name="Salvucci A."/>
            <person name="Crous P.W."/>
            <person name="Stergiopoulos I."/>
        </authorList>
    </citation>
    <scope>NUCLEOTIDE SEQUENCE [LARGE SCALE GENOMIC DNA]</scope>
    <source>
        <strain evidence="1 2">CBS 114824</strain>
    </source>
</reference>
<sequence length="219" mass="24928">MSPSPKLSELEEANDSKTRATFTGIPREVRDIIYQFALVEPISVKNFRQPSEICLSHSTLGRGGCNPKHAYHSDTRENFRALALVSRMVREEAIDMLSKRVKFSCWMPLSVGGEPRKHGIRVQKVDECVCPVLLRHGTRLQVRRDPEEVPRSFEIAIVGGVWQIKPEGYHVLPDMVRDWVKNMLRLLERHGVQGAFSKENLMALRKCLVRADEIIAGTQ</sequence>
<name>A0A139H539_9PEZI</name>
<dbReference type="Proteomes" id="UP000070133">
    <property type="component" value="Unassembled WGS sequence"/>
</dbReference>
<comment type="caution">
    <text evidence="1">The sequence shown here is derived from an EMBL/GenBank/DDBJ whole genome shotgun (WGS) entry which is preliminary data.</text>
</comment>
<protein>
    <recommendedName>
        <fullName evidence="3">F-box domain-containing protein</fullName>
    </recommendedName>
</protein>
<evidence type="ECO:0000313" key="1">
    <source>
        <dbReference type="EMBL" id="KXS97590.1"/>
    </source>
</evidence>
<evidence type="ECO:0008006" key="3">
    <source>
        <dbReference type="Google" id="ProtNLM"/>
    </source>
</evidence>
<dbReference type="EMBL" id="LFZN01000138">
    <property type="protein sequence ID" value="KXS97590.1"/>
    <property type="molecule type" value="Genomic_DNA"/>
</dbReference>
<dbReference type="AlphaFoldDB" id="A0A139H539"/>
<proteinExistence type="predicted"/>